<feature type="region of interest" description="Disordered" evidence="9">
    <location>
        <begin position="330"/>
        <end position="384"/>
    </location>
</feature>
<gene>
    <name evidence="11" type="ORF">NCGR_LOCUS62888</name>
</gene>
<dbReference type="GO" id="GO:0006900">
    <property type="term" value="P:vesicle budding from membrane"/>
    <property type="evidence" value="ECO:0007669"/>
    <property type="project" value="TreeGrafter"/>
</dbReference>
<dbReference type="GO" id="GO:0005546">
    <property type="term" value="F:phosphatidylinositol-4,5-bisphosphate binding"/>
    <property type="evidence" value="ECO:0007669"/>
    <property type="project" value="TreeGrafter"/>
</dbReference>
<dbReference type="AlphaFoldDB" id="A0A811SDJ1"/>
<keyword evidence="12" id="KW-1185">Reference proteome</keyword>
<dbReference type="GO" id="GO:0005905">
    <property type="term" value="C:clathrin-coated pit"/>
    <property type="evidence" value="ECO:0007669"/>
    <property type="project" value="UniProtKB-SubCell"/>
</dbReference>
<feature type="domain" description="ENTH" evidence="10">
    <location>
        <begin position="23"/>
        <end position="177"/>
    </location>
</feature>
<dbReference type="InterPro" id="IPR011417">
    <property type="entry name" value="ANTH_dom"/>
</dbReference>
<protein>
    <recommendedName>
        <fullName evidence="10">ENTH domain-containing protein</fullName>
    </recommendedName>
</protein>
<feature type="region of interest" description="Disordered" evidence="9">
    <location>
        <begin position="582"/>
        <end position="619"/>
    </location>
</feature>
<dbReference type="OrthoDB" id="44015at2759"/>
<evidence type="ECO:0000256" key="9">
    <source>
        <dbReference type="SAM" id="MobiDB-lite"/>
    </source>
</evidence>
<evidence type="ECO:0000256" key="7">
    <source>
        <dbReference type="ARBA" id="ARBA00023176"/>
    </source>
</evidence>
<dbReference type="InterPro" id="IPR013809">
    <property type="entry name" value="ENTH"/>
</dbReference>
<evidence type="ECO:0000256" key="2">
    <source>
        <dbReference type="ARBA" id="ARBA00004555"/>
    </source>
</evidence>
<dbReference type="InterPro" id="IPR048050">
    <property type="entry name" value="ANTH_N_plant"/>
</dbReference>
<evidence type="ECO:0000313" key="11">
    <source>
        <dbReference type="EMBL" id="CAD6338790.1"/>
    </source>
</evidence>
<comment type="caution">
    <text evidence="11">The sequence shown here is derived from an EMBL/GenBank/DDBJ whole genome shotgun (WGS) entry which is preliminary data.</text>
</comment>
<dbReference type="GO" id="GO:0005545">
    <property type="term" value="F:1-phosphatidylinositol binding"/>
    <property type="evidence" value="ECO:0007669"/>
    <property type="project" value="InterPro"/>
</dbReference>
<evidence type="ECO:0000256" key="4">
    <source>
        <dbReference type="ARBA" id="ARBA00022583"/>
    </source>
</evidence>
<organism evidence="11 12">
    <name type="scientific">Miscanthus lutarioriparius</name>
    <dbReference type="NCBI Taxonomy" id="422564"/>
    <lineage>
        <taxon>Eukaryota</taxon>
        <taxon>Viridiplantae</taxon>
        <taxon>Streptophyta</taxon>
        <taxon>Embryophyta</taxon>
        <taxon>Tracheophyta</taxon>
        <taxon>Spermatophyta</taxon>
        <taxon>Magnoliopsida</taxon>
        <taxon>Liliopsida</taxon>
        <taxon>Poales</taxon>
        <taxon>Poaceae</taxon>
        <taxon>PACMAD clade</taxon>
        <taxon>Panicoideae</taxon>
        <taxon>Andropogonodae</taxon>
        <taxon>Andropogoneae</taxon>
        <taxon>Saccharinae</taxon>
        <taxon>Miscanthus</taxon>
    </lineage>
</organism>
<evidence type="ECO:0000313" key="12">
    <source>
        <dbReference type="Proteomes" id="UP000604825"/>
    </source>
</evidence>
<feature type="compositionally biased region" description="Basic and acidic residues" evidence="9">
    <location>
        <begin position="350"/>
        <end position="362"/>
    </location>
</feature>
<dbReference type="GO" id="GO:0048268">
    <property type="term" value="P:clathrin coat assembly"/>
    <property type="evidence" value="ECO:0007669"/>
    <property type="project" value="InterPro"/>
</dbReference>
<sequence>MGSGTWRKAYGALKDSTKVGLANFNSEYKDLDIAIVKATNHVECPPKERHFRRILFATSGHRPRADVAYSICTLARRLSKTRNWTVALKTLIVIHRLLREGDGTFKEDFLTYSYRGNILQIPQFKDDSSPLGRCVQSAFFHGCKNVPSLLGLLRLVRTYALYLDERVECFRVLKYDVELDRLLKLPHASGKAHSRTRTLPLGELLDQLPALQKLLLRLIYCQPEGGACTNYLVQYALALVLKESFKIYCSINDGIINLVDMYFEMPKYDAIKALEIYKRAGQQAEKLSNFYDHCKHLELARTFQFPTLRQPPPSFLVTMEEYIREAPCADTEENHEENQPSDNEEAAPQEAEKPVEDEKQESAEPEAEPQPAAGPLEEPVEPQPRGDYRDLLVFPLCFKKNLHFSSIPASSKPHVLLIYELQNLDEEVNPMIADLEESNALALAIVAPGNENKMSTSRDLFALDKAGWELALVTAPSNHTNQQVDNQLAGGFDKLLLDSLYEDEARRQQIASVTYTGSLAANPFDPNDPFAMSNSFAPPSNVQLAMMAEQQQYYQAQQQQYYQVQQQQQMVMLLPQTYQQKSQYSAPSNQSGLSNPFGDPFSSLVTMANPPKQSNSNLV</sequence>
<dbReference type="GO" id="GO:0030136">
    <property type="term" value="C:clathrin-coated vesicle"/>
    <property type="evidence" value="ECO:0007669"/>
    <property type="project" value="UniProtKB-SubCell"/>
</dbReference>
<dbReference type="GO" id="GO:0000149">
    <property type="term" value="F:SNARE binding"/>
    <property type="evidence" value="ECO:0007669"/>
    <property type="project" value="TreeGrafter"/>
</dbReference>
<keyword evidence="4" id="KW-0254">Endocytosis</keyword>
<evidence type="ECO:0000256" key="6">
    <source>
        <dbReference type="ARBA" id="ARBA00023136"/>
    </source>
</evidence>
<evidence type="ECO:0000256" key="1">
    <source>
        <dbReference type="ARBA" id="ARBA00004132"/>
    </source>
</evidence>
<dbReference type="GO" id="GO:0005794">
    <property type="term" value="C:Golgi apparatus"/>
    <property type="evidence" value="ECO:0007669"/>
    <property type="project" value="UniProtKB-SubCell"/>
</dbReference>
<dbReference type="Pfam" id="PF07651">
    <property type="entry name" value="ANTH"/>
    <property type="match status" value="1"/>
</dbReference>
<evidence type="ECO:0000256" key="3">
    <source>
        <dbReference type="ARBA" id="ARBA00004600"/>
    </source>
</evidence>
<dbReference type="PANTHER" id="PTHR22951:SF21">
    <property type="entry name" value="OS06G0661400 PROTEIN"/>
    <property type="match status" value="1"/>
</dbReference>
<dbReference type="GO" id="GO:0032050">
    <property type="term" value="F:clathrin heavy chain binding"/>
    <property type="evidence" value="ECO:0007669"/>
    <property type="project" value="TreeGrafter"/>
</dbReference>
<dbReference type="Gene3D" id="1.20.58.150">
    <property type="entry name" value="ANTH domain"/>
    <property type="match status" value="1"/>
</dbReference>
<dbReference type="FunFam" id="1.20.58.150:FF:000003">
    <property type="entry name" value="Putative clathrin assembly protein"/>
    <property type="match status" value="1"/>
</dbReference>
<dbReference type="SUPFAM" id="SSF48464">
    <property type="entry name" value="ENTH/VHS domain"/>
    <property type="match status" value="1"/>
</dbReference>
<dbReference type="PANTHER" id="PTHR22951">
    <property type="entry name" value="CLATHRIN ASSEMBLY PROTEIN"/>
    <property type="match status" value="1"/>
</dbReference>
<dbReference type="SUPFAM" id="SSF89009">
    <property type="entry name" value="GAT-like domain"/>
    <property type="match status" value="1"/>
</dbReference>
<dbReference type="InterPro" id="IPR014712">
    <property type="entry name" value="ANTH_dom_sf"/>
</dbReference>
<keyword evidence="6" id="KW-0472">Membrane</keyword>
<keyword evidence="8" id="KW-0968">Cytoplasmic vesicle</keyword>
<dbReference type="EMBL" id="CAJGYO010000019">
    <property type="protein sequence ID" value="CAD6338790.1"/>
    <property type="molecule type" value="Genomic_DNA"/>
</dbReference>
<evidence type="ECO:0000259" key="10">
    <source>
        <dbReference type="PROSITE" id="PS50942"/>
    </source>
</evidence>
<accession>A0A811SDJ1</accession>
<dbReference type="PROSITE" id="PS50942">
    <property type="entry name" value="ENTH"/>
    <property type="match status" value="1"/>
</dbReference>
<evidence type="ECO:0000256" key="5">
    <source>
        <dbReference type="ARBA" id="ARBA00023034"/>
    </source>
</evidence>
<keyword evidence="5" id="KW-0333">Golgi apparatus</keyword>
<dbReference type="GO" id="GO:0072583">
    <property type="term" value="P:clathrin-dependent endocytosis"/>
    <property type="evidence" value="ECO:0007669"/>
    <property type="project" value="InterPro"/>
</dbReference>
<comment type="subcellular location">
    <subcellularLocation>
        <location evidence="1">Cytoplasmic vesicle</location>
        <location evidence="1">Clathrin-coated vesicle</location>
    </subcellularLocation>
    <subcellularLocation>
        <location evidence="2">Golgi apparatus</location>
    </subcellularLocation>
    <subcellularLocation>
        <location evidence="3">Membrane</location>
        <location evidence="3">Clathrin-coated pit</location>
    </subcellularLocation>
</comment>
<dbReference type="InterPro" id="IPR008942">
    <property type="entry name" value="ENTH_VHS"/>
</dbReference>
<proteinExistence type="predicted"/>
<keyword evidence="7" id="KW-0168">Coated pit</keyword>
<dbReference type="InterPro" id="IPR045192">
    <property type="entry name" value="AP180-like"/>
</dbReference>
<dbReference type="Proteomes" id="UP000604825">
    <property type="component" value="Unassembled WGS sequence"/>
</dbReference>
<feature type="compositionally biased region" description="Polar residues" evidence="9">
    <location>
        <begin position="603"/>
        <end position="619"/>
    </location>
</feature>
<dbReference type="Gene3D" id="1.25.40.90">
    <property type="match status" value="1"/>
</dbReference>
<feature type="compositionally biased region" description="Polar residues" evidence="9">
    <location>
        <begin position="582"/>
        <end position="594"/>
    </location>
</feature>
<name>A0A811SDJ1_9POAL</name>
<dbReference type="SMART" id="SM00273">
    <property type="entry name" value="ENTH"/>
    <property type="match status" value="1"/>
</dbReference>
<dbReference type="CDD" id="cd03564">
    <property type="entry name" value="ANTH_N"/>
    <property type="match status" value="1"/>
</dbReference>
<evidence type="ECO:0000256" key="8">
    <source>
        <dbReference type="ARBA" id="ARBA00023329"/>
    </source>
</evidence>
<reference evidence="11" key="1">
    <citation type="submission" date="2020-10" db="EMBL/GenBank/DDBJ databases">
        <authorList>
            <person name="Han B."/>
            <person name="Lu T."/>
            <person name="Zhao Q."/>
            <person name="Huang X."/>
            <person name="Zhao Y."/>
        </authorList>
    </citation>
    <scope>NUCLEOTIDE SEQUENCE</scope>
</reference>